<name>A0A832TAC2_9CREN</name>
<comment type="caution">
    <text evidence="1">The sequence shown here is derived from an EMBL/GenBank/DDBJ whole genome shotgun (WGS) entry which is preliminary data.</text>
</comment>
<dbReference type="Proteomes" id="UP000646844">
    <property type="component" value="Unassembled WGS sequence"/>
</dbReference>
<dbReference type="OMA" id="SEYLYEC"/>
<dbReference type="EMBL" id="DUJO01000048">
    <property type="protein sequence ID" value="HII74610.1"/>
    <property type="molecule type" value="Genomic_DNA"/>
</dbReference>
<gene>
    <name evidence="1" type="ORF">HA332_09605</name>
</gene>
<sequence>MNESIKRILAILILIVIIFTISLSLLDLFEPTLIGLLRTRNGIIEYFRDSLDPSFVIKPYLNGSPVNATIIVLVNQPNKVVFSEKYVGYSLKIPFKSLVRYVKPWENWDNVNSSLLVFVTYSKGNKTFVTPMEIPYSPSWVLNNEPISIVTKIDIIPKVIKMNLTKSEQQIEKIREKILKRKSSYTYCPYCSGGKSYKYIVNATSELLYECGIKPCIGYEAINVTYFYNFSVPLNWVTISNNVNKYDNYTYIYLTTCLVGEVSWYAISTSPPYCLGPSYSADICWSSGIVGNIYNLSKLDNPTLYTYYNATIAVITYLVQEPLRGSPVYKTVFEILSVQNKIGKAIETSNGFTCIVYNNLNSSNGKEHVLLPIGNGTVTYYYNLIPYMNMSLNFIKYGYATWNESTIYVSGNVSIFSETPKIIWFKGHYLANYITNNKVASIAFDGVDLLLTALIPDVGVLADLGLTTIVDIVNYILFGSYTLVESYFSNTHVKIHLPYTGSGQLYISFSNYTTELGAPLDGFMLNYSDYYTG</sequence>
<accession>A0A832TAC2</accession>
<evidence type="ECO:0000313" key="2">
    <source>
        <dbReference type="Proteomes" id="UP000646844"/>
    </source>
</evidence>
<reference evidence="1" key="1">
    <citation type="journal article" date="2020" name="bioRxiv">
        <title>A rank-normalized archaeal taxonomy based on genome phylogeny resolves widespread incomplete and uneven classifications.</title>
        <authorList>
            <person name="Rinke C."/>
            <person name="Chuvochina M."/>
            <person name="Mussig A.J."/>
            <person name="Chaumeil P.-A."/>
            <person name="Waite D.W."/>
            <person name="Whitman W.B."/>
            <person name="Parks D.H."/>
            <person name="Hugenholtz P."/>
        </authorList>
    </citation>
    <scope>NUCLEOTIDE SEQUENCE</scope>
    <source>
        <strain evidence="1">UBA8838</strain>
    </source>
</reference>
<dbReference type="RefSeq" id="WP_010978784.1">
    <property type="nucleotide sequence ID" value="NZ_BAABQO010000014.1"/>
</dbReference>
<dbReference type="AlphaFoldDB" id="A0A832TAC2"/>
<evidence type="ECO:0000313" key="1">
    <source>
        <dbReference type="EMBL" id="HII74610.1"/>
    </source>
</evidence>
<proteinExistence type="predicted"/>
<organism evidence="1 2">
    <name type="scientific">Sulfurisphaera tokodaii</name>
    <dbReference type="NCBI Taxonomy" id="111955"/>
    <lineage>
        <taxon>Archaea</taxon>
        <taxon>Thermoproteota</taxon>
        <taxon>Thermoprotei</taxon>
        <taxon>Sulfolobales</taxon>
        <taxon>Sulfolobaceae</taxon>
        <taxon>Sulfurisphaera</taxon>
    </lineage>
</organism>
<dbReference type="GeneID" id="1458751"/>
<protein>
    <submittedName>
        <fullName evidence="1">Uncharacterized protein</fullName>
    </submittedName>
</protein>